<accession>A0A8S1VHR7</accession>
<dbReference type="AlphaFoldDB" id="A0A8S1VHR7"/>
<dbReference type="Proteomes" id="UP000689195">
    <property type="component" value="Unassembled WGS sequence"/>
</dbReference>
<keyword evidence="2" id="KW-1185">Reference proteome</keyword>
<reference evidence="1" key="1">
    <citation type="submission" date="2021-01" db="EMBL/GenBank/DDBJ databases">
        <authorList>
            <consortium name="Genoscope - CEA"/>
            <person name="William W."/>
        </authorList>
    </citation>
    <scope>NUCLEOTIDE SEQUENCE</scope>
</reference>
<protein>
    <submittedName>
        <fullName evidence="1">Uncharacterized protein</fullName>
    </submittedName>
</protein>
<gene>
    <name evidence="1" type="ORF">PPENT_87.1.T0610012</name>
</gene>
<sequence>MPVAESTCLTDDLIVLINYQAFSQFVLNHWKTIDDDPLEIDTKANKLLLNIRKKIVIRPQLPNVNDYLEKVFTL</sequence>
<dbReference type="EMBL" id="CAJJDO010000061">
    <property type="protein sequence ID" value="CAD8174286.1"/>
    <property type="molecule type" value="Genomic_DNA"/>
</dbReference>
<dbReference type="OrthoDB" id="364892at2759"/>
<proteinExistence type="predicted"/>
<name>A0A8S1VHR7_9CILI</name>
<organism evidence="1 2">
    <name type="scientific">Paramecium pentaurelia</name>
    <dbReference type="NCBI Taxonomy" id="43138"/>
    <lineage>
        <taxon>Eukaryota</taxon>
        <taxon>Sar</taxon>
        <taxon>Alveolata</taxon>
        <taxon>Ciliophora</taxon>
        <taxon>Intramacronucleata</taxon>
        <taxon>Oligohymenophorea</taxon>
        <taxon>Peniculida</taxon>
        <taxon>Parameciidae</taxon>
        <taxon>Paramecium</taxon>
    </lineage>
</organism>
<comment type="caution">
    <text evidence="1">The sequence shown here is derived from an EMBL/GenBank/DDBJ whole genome shotgun (WGS) entry which is preliminary data.</text>
</comment>
<evidence type="ECO:0000313" key="1">
    <source>
        <dbReference type="EMBL" id="CAD8174286.1"/>
    </source>
</evidence>
<evidence type="ECO:0000313" key="2">
    <source>
        <dbReference type="Proteomes" id="UP000689195"/>
    </source>
</evidence>